<dbReference type="STRING" id="1329250.WOSG25_012560"/>
<evidence type="ECO:0000313" key="1">
    <source>
        <dbReference type="EMBL" id="GAK30159.1"/>
    </source>
</evidence>
<dbReference type="AlphaFoldDB" id="A0A069CRX2"/>
<dbReference type="Pfam" id="PF13780">
    <property type="entry name" value="DUF4176"/>
    <property type="match status" value="1"/>
</dbReference>
<protein>
    <recommendedName>
        <fullName evidence="3">DUF4176 domain-containing protein</fullName>
    </recommendedName>
</protein>
<dbReference type="InterPro" id="IPR025233">
    <property type="entry name" value="DUF4176"/>
</dbReference>
<organism evidence="1 2">
    <name type="scientific">Weissella oryzae (strain DSM 25784 / JCM 18191 / LMG 30913 / SG25)</name>
    <dbReference type="NCBI Taxonomy" id="1329250"/>
    <lineage>
        <taxon>Bacteria</taxon>
        <taxon>Bacillati</taxon>
        <taxon>Bacillota</taxon>
        <taxon>Bacilli</taxon>
        <taxon>Lactobacillales</taxon>
        <taxon>Lactobacillaceae</taxon>
        <taxon>Weissella</taxon>
    </lineage>
</organism>
<proteinExistence type="predicted"/>
<keyword evidence="2" id="KW-1185">Reference proteome</keyword>
<gene>
    <name evidence="1" type="ORF">WOSG25_012560</name>
</gene>
<evidence type="ECO:0008006" key="3">
    <source>
        <dbReference type="Google" id="ProtNLM"/>
    </source>
</evidence>
<dbReference type="Proteomes" id="UP000030643">
    <property type="component" value="Unassembled WGS sequence"/>
</dbReference>
<reference evidence="2" key="1">
    <citation type="journal article" date="2014" name="Genome Announc.">
        <title>Draft genome sequence of Weissella oryzae SG25T, isolated from fermented rice grains.</title>
        <authorList>
            <person name="Tanizawa Y."/>
            <person name="Fujisawa T."/>
            <person name="Mochizuki T."/>
            <person name="Kaminuma E."/>
            <person name="Suzuki Y."/>
            <person name="Nakamura Y."/>
            <person name="Tohno M."/>
        </authorList>
    </citation>
    <scope>NUCLEOTIDE SEQUENCE [LARGE SCALE GENOMIC DNA]</scope>
    <source>
        <strain evidence="2">DSM 25784 / JCM 18191 / LMG 30913 / SG25</strain>
    </source>
</reference>
<dbReference type="EMBL" id="DF820484">
    <property type="protein sequence ID" value="GAK30159.1"/>
    <property type="molecule type" value="Genomic_DNA"/>
</dbReference>
<sequence>MEEHIEPNKVIETVLKADEIIAPLVDDSLITLAMSLGINQAVFKDIYQVIRKRGEVFSHQVMMGPLVKADFDWVTGNVDLQVGPYRKSLIFNQLLRLMGLIDSVYSPVHPLGTVLKLNREMLPDKWQEMVSDQEEVLVMVTGRKQDLPGVYANYLFDYITVIWPLGALPEVEPIGVSNMMIENVVSPGYTNELEKEMEEKILKASQLANQQVSSAFMPDEVAREYLAEIVELSQQSEGE</sequence>
<accession>A0A069CRX2</accession>
<dbReference type="eggNOG" id="ENOG5033WK3">
    <property type="taxonomic scope" value="Bacteria"/>
</dbReference>
<name>A0A069CRX2_WEIOS</name>
<evidence type="ECO:0000313" key="2">
    <source>
        <dbReference type="Proteomes" id="UP000030643"/>
    </source>
</evidence>
<dbReference type="RefSeq" id="WP_027698295.1">
    <property type="nucleotide sequence ID" value="NZ_DF820484.1"/>
</dbReference>
<dbReference type="OrthoDB" id="2227383at2"/>